<dbReference type="Pfam" id="PF00384">
    <property type="entry name" value="Molybdopterin"/>
    <property type="match status" value="2"/>
</dbReference>
<dbReference type="InterPro" id="IPR006963">
    <property type="entry name" value="Mopterin_OxRdtase_4Fe-4S_dom"/>
</dbReference>
<sequence>MQFGSDRSRFTEGKRAVEDKNIGPLIKTIMTRCIQCTRCVRGRPGNNGKRKRTTDRDICGEDVYVRAVGQRHRCLKTESIDVLDALGCNIVVSTRGGEVMRVMPRLNEDINEEWISDKTSTDLRSNYLLNTRIAGIEESDLLLLVGTNPRYEAPLFNARIRKSWLHNELRVAMVGHQVDLTYTYEHLGEESSVLKQLANGTHPFSQVTDTNSLRSVWTCSGPGLYGFIYLHCLQVLAAAKRPVVVVGSSALQREDGAAILSAVSTIAQNARTSSGVEEGWKVLNVLHRVASQVAALDLGYKPGVDAIRKNPPKVLFLLGADAGCITRADLPKDCLVIYQGTHTKKRLATNYLFLEMFFDSFFFTPLGHHGDMGAPMADIILPGAAYTEKNGTYVNTEGRSQHTKLAVTPPGLAREDWKIIRAVSEVRVRSLS</sequence>
<evidence type="ECO:0000259" key="12">
    <source>
        <dbReference type="PROSITE" id="PS51669"/>
    </source>
</evidence>
<keyword evidence="8" id="KW-0411">Iron-sulfur</keyword>
<dbReference type="InterPro" id="IPR006656">
    <property type="entry name" value="Mopterin_OxRdtase"/>
</dbReference>
<comment type="cofactor">
    <cofactor evidence="10">
        <name>[2Fe-2S] cluster</name>
        <dbReference type="ChEBI" id="CHEBI:190135"/>
    </cofactor>
</comment>
<evidence type="ECO:0000256" key="6">
    <source>
        <dbReference type="ARBA" id="ARBA00022967"/>
    </source>
</evidence>
<evidence type="ECO:0000256" key="3">
    <source>
        <dbReference type="ARBA" id="ARBA00013888"/>
    </source>
</evidence>
<dbReference type="Gene3D" id="3.40.50.740">
    <property type="match status" value="1"/>
</dbReference>
<protein>
    <recommendedName>
        <fullName evidence="3">NADH-ubiquinone oxidoreductase 75 kDa subunit, mitochondrial</fullName>
    </recommendedName>
</protein>
<reference evidence="13 14" key="1">
    <citation type="submission" date="2021-06" db="EMBL/GenBank/DDBJ databases">
        <authorList>
            <person name="Palmer J.M."/>
        </authorList>
    </citation>
    <scope>NUCLEOTIDE SEQUENCE [LARGE SCALE GENOMIC DNA]</scope>
    <source>
        <strain evidence="13 14">XC_2019</strain>
        <tissue evidence="13">Muscle</tissue>
    </source>
</reference>
<keyword evidence="5" id="KW-0479">Metal-binding</keyword>
<comment type="cofactor">
    <cofactor evidence="1">
        <name>[4Fe-4S] cluster</name>
        <dbReference type="ChEBI" id="CHEBI:49883"/>
    </cofactor>
</comment>
<keyword evidence="6" id="KW-1278">Translocase</keyword>
<dbReference type="EMBL" id="JAHRIN010000001">
    <property type="protein sequence ID" value="MEQ2190333.1"/>
    <property type="molecule type" value="Genomic_DNA"/>
</dbReference>
<evidence type="ECO:0000256" key="7">
    <source>
        <dbReference type="ARBA" id="ARBA00023004"/>
    </source>
</evidence>
<evidence type="ECO:0000256" key="9">
    <source>
        <dbReference type="ARBA" id="ARBA00023027"/>
    </source>
</evidence>
<keyword evidence="4" id="KW-0004">4Fe-4S</keyword>
<comment type="caution">
    <text evidence="13">The sequence shown here is derived from an EMBL/GenBank/DDBJ whole genome shotgun (WGS) entry which is preliminary data.</text>
</comment>
<evidence type="ECO:0000313" key="14">
    <source>
        <dbReference type="Proteomes" id="UP001434883"/>
    </source>
</evidence>
<dbReference type="PROSITE" id="PS51669">
    <property type="entry name" value="4FE4S_MOW_BIS_MGD"/>
    <property type="match status" value="1"/>
</dbReference>
<evidence type="ECO:0000256" key="5">
    <source>
        <dbReference type="ARBA" id="ARBA00022723"/>
    </source>
</evidence>
<keyword evidence="14" id="KW-1185">Reference proteome</keyword>
<organism evidence="13 14">
    <name type="scientific">Xenoophorus captivus</name>
    <dbReference type="NCBI Taxonomy" id="1517983"/>
    <lineage>
        <taxon>Eukaryota</taxon>
        <taxon>Metazoa</taxon>
        <taxon>Chordata</taxon>
        <taxon>Craniata</taxon>
        <taxon>Vertebrata</taxon>
        <taxon>Euteleostomi</taxon>
        <taxon>Actinopterygii</taxon>
        <taxon>Neopterygii</taxon>
        <taxon>Teleostei</taxon>
        <taxon>Neoteleostei</taxon>
        <taxon>Acanthomorphata</taxon>
        <taxon>Ovalentaria</taxon>
        <taxon>Atherinomorphae</taxon>
        <taxon>Cyprinodontiformes</taxon>
        <taxon>Goodeidae</taxon>
        <taxon>Xenoophorus</taxon>
    </lineage>
</organism>
<keyword evidence="7" id="KW-0408">Iron</keyword>
<dbReference type="InterPro" id="IPR054351">
    <property type="entry name" value="NADH_UbQ_OxRdtase_ferredoxin"/>
</dbReference>
<dbReference type="PANTHER" id="PTHR43105">
    <property type="entry name" value="RESPIRATORY NITRATE REDUCTASE"/>
    <property type="match status" value="1"/>
</dbReference>
<dbReference type="SUPFAM" id="SSF53706">
    <property type="entry name" value="Formate dehydrogenase/DMSO reductase, domains 1-3"/>
    <property type="match status" value="1"/>
</dbReference>
<name>A0ABV0Q487_9TELE</name>
<dbReference type="Pfam" id="PF22117">
    <property type="entry name" value="Fer4_Nqo3"/>
    <property type="match status" value="1"/>
</dbReference>
<proteinExistence type="inferred from homology"/>
<dbReference type="PANTHER" id="PTHR43105:SF13">
    <property type="entry name" value="NADH-UBIQUINONE OXIDOREDUCTASE 75 KDA SUBUNIT, MITOCHONDRIAL"/>
    <property type="match status" value="1"/>
</dbReference>
<evidence type="ECO:0000313" key="13">
    <source>
        <dbReference type="EMBL" id="MEQ2190333.1"/>
    </source>
</evidence>
<evidence type="ECO:0000256" key="4">
    <source>
        <dbReference type="ARBA" id="ARBA00022485"/>
    </source>
</evidence>
<feature type="domain" description="4Fe-4S Mo/W bis-MGD-type" evidence="12">
    <location>
        <begin position="74"/>
        <end position="130"/>
    </location>
</feature>
<evidence type="ECO:0000256" key="2">
    <source>
        <dbReference type="ARBA" id="ARBA00005404"/>
    </source>
</evidence>
<evidence type="ECO:0000256" key="8">
    <source>
        <dbReference type="ARBA" id="ARBA00023014"/>
    </source>
</evidence>
<comment type="similarity">
    <text evidence="2">Belongs to the complex I 75 kDa subunit family.</text>
</comment>
<keyword evidence="9" id="KW-0520">NAD</keyword>
<dbReference type="InterPro" id="IPR050123">
    <property type="entry name" value="Prok_molybdopt-oxidoreductase"/>
</dbReference>
<dbReference type="SUPFAM" id="SSF54862">
    <property type="entry name" value="4Fe-4S ferredoxins"/>
    <property type="match status" value="1"/>
</dbReference>
<dbReference type="Proteomes" id="UP001434883">
    <property type="component" value="Unassembled WGS sequence"/>
</dbReference>
<evidence type="ECO:0000256" key="1">
    <source>
        <dbReference type="ARBA" id="ARBA00001966"/>
    </source>
</evidence>
<accession>A0ABV0Q487</accession>
<gene>
    <name evidence="13" type="ORF">XENOCAPTIV_028748</name>
</gene>
<evidence type="ECO:0000256" key="10">
    <source>
        <dbReference type="ARBA" id="ARBA00034078"/>
    </source>
</evidence>
<comment type="function">
    <text evidence="11">Core subunit of the mitochondrial membrane respiratory chain NADH dehydrogenase (Complex I) which catalyzes electron transfer from NADH through the respiratory chain, using ubiquinone as an electron acceptor. Essential for catalysing the entry and efficient transfer of electrons within complex I. Plays a key role in the assembly and stability of complex I and participates in the association of complex I with ubiquinol-cytochrome reductase complex (Complex III) to form supercomplexes.</text>
</comment>
<evidence type="ECO:0000256" key="11">
    <source>
        <dbReference type="ARBA" id="ARBA00045300"/>
    </source>
</evidence>